<accession>A0A382B2E5</accession>
<dbReference type="Gene3D" id="2.60.120.620">
    <property type="entry name" value="q2cbj1_9rhob like domain"/>
    <property type="match status" value="1"/>
</dbReference>
<dbReference type="AlphaFoldDB" id="A0A382B2E5"/>
<gene>
    <name evidence="1" type="ORF">METZ01_LOCUS160854</name>
</gene>
<proteinExistence type="predicted"/>
<dbReference type="PANTHER" id="PTHR20883:SF46">
    <property type="entry name" value="PHYTANOYL-COA HYDROXYLASE"/>
    <property type="match status" value="1"/>
</dbReference>
<dbReference type="InterPro" id="IPR008775">
    <property type="entry name" value="Phytyl_CoA_dOase-like"/>
</dbReference>
<reference evidence="1" key="1">
    <citation type="submission" date="2018-05" db="EMBL/GenBank/DDBJ databases">
        <authorList>
            <person name="Lanie J.A."/>
            <person name="Ng W.-L."/>
            <person name="Kazmierczak K.M."/>
            <person name="Andrzejewski T.M."/>
            <person name="Davidsen T.M."/>
            <person name="Wayne K.J."/>
            <person name="Tettelin H."/>
            <person name="Glass J.I."/>
            <person name="Rusch D."/>
            <person name="Podicherti R."/>
            <person name="Tsui H.-C.T."/>
            <person name="Winkler M.E."/>
        </authorList>
    </citation>
    <scope>NUCLEOTIDE SEQUENCE</scope>
</reference>
<protein>
    <recommendedName>
        <fullName evidence="2">Fe2OG dioxygenase domain-containing protein</fullName>
    </recommendedName>
</protein>
<dbReference type="PANTHER" id="PTHR20883">
    <property type="entry name" value="PHYTANOYL-COA DIOXYGENASE DOMAIN CONTAINING 1"/>
    <property type="match status" value="1"/>
</dbReference>
<feature type="non-terminal residue" evidence="1">
    <location>
        <position position="1"/>
    </location>
</feature>
<sequence>NGLPEELVVRLNAATDREVAGWVEPIVWEGEASGRTEDVRRLSKILSRDPVFLEAARHPLVLDAVEACLGPNVELLTNKHNHIMVRPAGSQPVPWHAGEETWDSTLITALIYLEESTVDNGCIRLVPGSHNRPFRQPRRPQGDWYDSDWLLRSLPVPMPRGGVLLFNDACFHGADENRTSGSRRSMTLAYRAHDTHDVEKEDPLKILVRGERIYTGHPHPYPGEAR</sequence>
<name>A0A382B2E5_9ZZZZ</name>
<dbReference type="EMBL" id="UINC01027921">
    <property type="protein sequence ID" value="SVB08000.1"/>
    <property type="molecule type" value="Genomic_DNA"/>
</dbReference>
<dbReference type="Pfam" id="PF05721">
    <property type="entry name" value="PhyH"/>
    <property type="match status" value="1"/>
</dbReference>
<evidence type="ECO:0008006" key="2">
    <source>
        <dbReference type="Google" id="ProtNLM"/>
    </source>
</evidence>
<dbReference type="SUPFAM" id="SSF51197">
    <property type="entry name" value="Clavaminate synthase-like"/>
    <property type="match status" value="1"/>
</dbReference>
<organism evidence="1">
    <name type="scientific">marine metagenome</name>
    <dbReference type="NCBI Taxonomy" id="408172"/>
    <lineage>
        <taxon>unclassified sequences</taxon>
        <taxon>metagenomes</taxon>
        <taxon>ecological metagenomes</taxon>
    </lineage>
</organism>
<evidence type="ECO:0000313" key="1">
    <source>
        <dbReference type="EMBL" id="SVB08000.1"/>
    </source>
</evidence>